<dbReference type="InterPro" id="IPR050214">
    <property type="entry name" value="Cys_Synth/Cystath_Beta-Synth"/>
</dbReference>
<dbReference type="EMBL" id="BMJO01000006">
    <property type="protein sequence ID" value="GGE66378.1"/>
    <property type="molecule type" value="Genomic_DNA"/>
</dbReference>
<evidence type="ECO:0000256" key="1">
    <source>
        <dbReference type="ARBA" id="ARBA00001933"/>
    </source>
</evidence>
<dbReference type="InterPro" id="IPR001926">
    <property type="entry name" value="TrpB-like_PALP"/>
</dbReference>
<keyword evidence="2" id="KW-0663">Pyridoxal phosphate</keyword>
<dbReference type="Proteomes" id="UP000622648">
    <property type="component" value="Unassembled WGS sequence"/>
</dbReference>
<proteinExistence type="predicted"/>
<comment type="cofactor">
    <cofactor evidence="1">
        <name>pyridoxal 5'-phosphate</name>
        <dbReference type="ChEBI" id="CHEBI:597326"/>
    </cofactor>
</comment>
<accession>A0ABQ1SYL0</accession>
<dbReference type="PANTHER" id="PTHR10314">
    <property type="entry name" value="CYSTATHIONINE BETA-SYNTHASE"/>
    <property type="match status" value="1"/>
</dbReference>
<dbReference type="Gene3D" id="3.40.50.1100">
    <property type="match status" value="2"/>
</dbReference>
<evidence type="ECO:0000256" key="2">
    <source>
        <dbReference type="ARBA" id="ARBA00022898"/>
    </source>
</evidence>
<comment type="caution">
    <text evidence="4">The sequence shown here is derived from an EMBL/GenBank/DDBJ whole genome shotgun (WGS) entry which is preliminary data.</text>
</comment>
<organism evidence="4 5">
    <name type="scientific">Pedobacter psychrotolerans</name>
    <dbReference type="NCBI Taxonomy" id="1843235"/>
    <lineage>
        <taxon>Bacteria</taxon>
        <taxon>Pseudomonadati</taxon>
        <taxon>Bacteroidota</taxon>
        <taxon>Sphingobacteriia</taxon>
        <taxon>Sphingobacteriales</taxon>
        <taxon>Sphingobacteriaceae</taxon>
        <taxon>Pedobacter</taxon>
    </lineage>
</organism>
<reference evidence="5" key="1">
    <citation type="journal article" date="2019" name="Int. J. Syst. Evol. Microbiol.">
        <title>The Global Catalogue of Microorganisms (GCM) 10K type strain sequencing project: providing services to taxonomists for standard genome sequencing and annotation.</title>
        <authorList>
            <consortium name="The Broad Institute Genomics Platform"/>
            <consortium name="The Broad Institute Genome Sequencing Center for Infectious Disease"/>
            <person name="Wu L."/>
            <person name="Ma J."/>
        </authorList>
    </citation>
    <scope>NUCLEOTIDE SEQUENCE [LARGE SCALE GENOMIC DNA]</scope>
    <source>
        <strain evidence="5">CGMCC 1.15644</strain>
    </source>
</reference>
<sequence>MKKMLKELEKLAAYIGNTPLIELKNDDIKLFAKLEYNNFSGSSKDRAAYSIIYNGIKAGRITEDTTIIASSSGNLAIGVASICKRLKLKFFPVIDPNINSAYESLLNLMSHKVIKVTERDHTGGYLLTRVNVVNELHARIPNSFVADQYGDPNNYKGYSGLGQEIIDSFDNLDYIFVAVSSSGAITGISDYVKKQRPEIKIIGVDVEGSVIFNSKSVKRYISGIGASQVPLIIKNAIIDDVVILSQMNIIRGCFELLDEQAIFAGASSGAVYLAAKNYALLNGTASKATSLLIFPDKGHSYLDTIYNQEWGARLAMELAPPSNNLEIAK</sequence>
<dbReference type="CDD" id="cd01561">
    <property type="entry name" value="CBS_like"/>
    <property type="match status" value="1"/>
</dbReference>
<keyword evidence="5" id="KW-1185">Reference proteome</keyword>
<evidence type="ECO:0000313" key="4">
    <source>
        <dbReference type="EMBL" id="GGE66378.1"/>
    </source>
</evidence>
<feature type="domain" description="Tryptophan synthase beta chain-like PALP" evidence="3">
    <location>
        <begin position="14"/>
        <end position="296"/>
    </location>
</feature>
<dbReference type="RefSeq" id="WP_208864562.1">
    <property type="nucleotide sequence ID" value="NZ_BMJO01000006.1"/>
</dbReference>
<evidence type="ECO:0000313" key="5">
    <source>
        <dbReference type="Proteomes" id="UP000622648"/>
    </source>
</evidence>
<dbReference type="SUPFAM" id="SSF53686">
    <property type="entry name" value="Tryptophan synthase beta subunit-like PLP-dependent enzymes"/>
    <property type="match status" value="1"/>
</dbReference>
<name>A0ABQ1SYL0_9SPHI</name>
<dbReference type="InterPro" id="IPR036052">
    <property type="entry name" value="TrpB-like_PALP_sf"/>
</dbReference>
<evidence type="ECO:0000259" key="3">
    <source>
        <dbReference type="Pfam" id="PF00291"/>
    </source>
</evidence>
<gene>
    <name evidence="4" type="primary">cysM</name>
    <name evidence="4" type="ORF">GCM10011413_36150</name>
</gene>
<dbReference type="Pfam" id="PF00291">
    <property type="entry name" value="PALP"/>
    <property type="match status" value="1"/>
</dbReference>
<protein>
    <submittedName>
        <fullName evidence="4">2,3-diaminopropionate biosynthesis protein SbnA</fullName>
    </submittedName>
</protein>